<dbReference type="PROSITE" id="PS50297">
    <property type="entry name" value="ANK_REP_REGION"/>
    <property type="match status" value="3"/>
</dbReference>
<evidence type="ECO:0000313" key="5">
    <source>
        <dbReference type="EMBL" id="KAK3358092.1"/>
    </source>
</evidence>
<dbReference type="Gene3D" id="1.25.40.20">
    <property type="entry name" value="Ankyrin repeat-containing domain"/>
    <property type="match status" value="2"/>
</dbReference>
<feature type="compositionally biased region" description="Acidic residues" evidence="3">
    <location>
        <begin position="219"/>
        <end position="251"/>
    </location>
</feature>
<dbReference type="InterPro" id="IPR056884">
    <property type="entry name" value="NPHP3-like_N"/>
</dbReference>
<dbReference type="AlphaFoldDB" id="A0AAJ0MGV4"/>
<keyword evidence="6" id="KW-1185">Reference proteome</keyword>
<dbReference type="Proteomes" id="UP001275084">
    <property type="component" value="Unassembled WGS sequence"/>
</dbReference>
<gene>
    <name evidence="5" type="ORF">B0T25DRAFT_517407</name>
</gene>
<evidence type="ECO:0000259" key="4">
    <source>
        <dbReference type="Pfam" id="PF24883"/>
    </source>
</evidence>
<dbReference type="InterPro" id="IPR036770">
    <property type="entry name" value="Ankyrin_rpt-contain_sf"/>
</dbReference>
<dbReference type="Pfam" id="PF12796">
    <property type="entry name" value="Ank_2"/>
    <property type="match status" value="1"/>
</dbReference>
<organism evidence="5 6">
    <name type="scientific">Lasiosphaeria hispida</name>
    <dbReference type="NCBI Taxonomy" id="260671"/>
    <lineage>
        <taxon>Eukaryota</taxon>
        <taxon>Fungi</taxon>
        <taxon>Dikarya</taxon>
        <taxon>Ascomycota</taxon>
        <taxon>Pezizomycotina</taxon>
        <taxon>Sordariomycetes</taxon>
        <taxon>Sordariomycetidae</taxon>
        <taxon>Sordariales</taxon>
        <taxon>Lasiosphaeriaceae</taxon>
        <taxon>Lasiosphaeria</taxon>
    </lineage>
</organism>
<reference evidence="5" key="1">
    <citation type="journal article" date="2023" name="Mol. Phylogenet. Evol.">
        <title>Genome-scale phylogeny and comparative genomics of the fungal order Sordariales.</title>
        <authorList>
            <person name="Hensen N."/>
            <person name="Bonometti L."/>
            <person name="Westerberg I."/>
            <person name="Brannstrom I.O."/>
            <person name="Guillou S."/>
            <person name="Cros-Aarteil S."/>
            <person name="Calhoun S."/>
            <person name="Haridas S."/>
            <person name="Kuo A."/>
            <person name="Mondo S."/>
            <person name="Pangilinan J."/>
            <person name="Riley R."/>
            <person name="LaButti K."/>
            <person name="Andreopoulos B."/>
            <person name="Lipzen A."/>
            <person name="Chen C."/>
            <person name="Yan M."/>
            <person name="Daum C."/>
            <person name="Ng V."/>
            <person name="Clum A."/>
            <person name="Steindorff A."/>
            <person name="Ohm R.A."/>
            <person name="Martin F."/>
            <person name="Silar P."/>
            <person name="Natvig D.O."/>
            <person name="Lalanne C."/>
            <person name="Gautier V."/>
            <person name="Ament-Velasquez S.L."/>
            <person name="Kruys A."/>
            <person name="Hutchinson M.I."/>
            <person name="Powell A.J."/>
            <person name="Barry K."/>
            <person name="Miller A.N."/>
            <person name="Grigoriev I.V."/>
            <person name="Debuchy R."/>
            <person name="Gladieux P."/>
            <person name="Hiltunen Thoren M."/>
            <person name="Johannesson H."/>
        </authorList>
    </citation>
    <scope>NUCLEOTIDE SEQUENCE</scope>
    <source>
        <strain evidence="5">CBS 955.72</strain>
    </source>
</reference>
<protein>
    <recommendedName>
        <fullName evidence="4">Nephrocystin 3-like N-terminal domain-containing protein</fullName>
    </recommendedName>
</protein>
<sequence length="837" mass="92510">MGTDLFSPTSLEALWRILVEMIRHNDTGKVFCVIDGLDECKEETLQSFLRKVTRFFTEEGENMKKWRQGNCQPSFPPSFAATSMILVSREVPECLKENLMGKFPWISIEAATMGRPKPKLSHATKPAETTAKSTALQKKAGGGVKLSTLARLALLKKRLDDLQGETASPLPIVTTDSTTQRSSGTIITAPGELAADPLTSKTTTNPVIGEEYAFDEAVEEGQDFEDNADSEEMDAEDDMVREDEEVEEDEGGPQNLALSYYIDAKIEELSHSLGYGQTLEVSISQGLQGKGDGTFLWVDLAIEELRLYEAQYAEQVVEQLPPNVNEMYCRTLKRIPEHTVPLVVAIFRWVLAAHRPMHIPELSTALVQMGFTTTNPFEMVMQGVAACSSMLAVKEETSEAYIKHTSVQDFLIDKSGPLWSDAELHRFYINIEDVDGEIAAICLRYLEQGCLNRGSITEADGDRYWQRVDQFPLFPYAVVFWPEHLRSATRPHIDLSSPFFAKKSAIRKSWWKCYYPSTTGKDAILTPWDFTILHMAAYLNLTFVAQQLESSGDLHPRLNSKDSHGSTPLHCAAVMGNMEMFVFLLQRGASQEAAEQNAFMALGQVTRWAHGMLSEGIMLDKDYWKWYARDSGAGGTALHMTLSFYLAYGTPVDVMTMKRKTPLHLAAYTGSASTVRVLVMAGAFIDAQSHKGETPLHLAARSGKPEAVETLLSLGANKYILNNTGQAPAESLKVIWTGLSANQSEALRILEQSGMPGYAPWQPKVDPNAAGAAGQQPEPTFTASFQFSSTTCPDKKPRPLRGDAFPLTAHPTPDDHTIAGSYTSYIHVSINDPITSA</sequence>
<reference evidence="5" key="2">
    <citation type="submission" date="2023-06" db="EMBL/GenBank/DDBJ databases">
        <authorList>
            <consortium name="Lawrence Berkeley National Laboratory"/>
            <person name="Haridas S."/>
            <person name="Hensen N."/>
            <person name="Bonometti L."/>
            <person name="Westerberg I."/>
            <person name="Brannstrom I.O."/>
            <person name="Guillou S."/>
            <person name="Cros-Aarteil S."/>
            <person name="Calhoun S."/>
            <person name="Kuo A."/>
            <person name="Mondo S."/>
            <person name="Pangilinan J."/>
            <person name="Riley R."/>
            <person name="Labutti K."/>
            <person name="Andreopoulos B."/>
            <person name="Lipzen A."/>
            <person name="Chen C."/>
            <person name="Yanf M."/>
            <person name="Daum C."/>
            <person name="Ng V."/>
            <person name="Clum A."/>
            <person name="Steindorff A."/>
            <person name="Ohm R."/>
            <person name="Martin F."/>
            <person name="Silar P."/>
            <person name="Natvig D."/>
            <person name="Lalanne C."/>
            <person name="Gautier V."/>
            <person name="Ament-Velasquez S.L."/>
            <person name="Kruys A."/>
            <person name="Hutchinson M.I."/>
            <person name="Powell A.J."/>
            <person name="Barry K."/>
            <person name="Miller A.N."/>
            <person name="Grigoriev I.V."/>
            <person name="Debuchy R."/>
            <person name="Gladieux P."/>
            <person name="Thoren M.H."/>
            <person name="Johannesson H."/>
        </authorList>
    </citation>
    <scope>NUCLEOTIDE SEQUENCE</scope>
    <source>
        <strain evidence="5">CBS 955.72</strain>
    </source>
</reference>
<keyword evidence="2" id="KW-0040">ANK repeat</keyword>
<feature type="domain" description="Nephrocystin 3-like N-terminal" evidence="4">
    <location>
        <begin position="8"/>
        <end position="63"/>
    </location>
</feature>
<evidence type="ECO:0000256" key="3">
    <source>
        <dbReference type="SAM" id="MobiDB-lite"/>
    </source>
</evidence>
<proteinExistence type="predicted"/>
<dbReference type="Pfam" id="PF00023">
    <property type="entry name" value="Ank"/>
    <property type="match status" value="1"/>
</dbReference>
<dbReference type="Pfam" id="PF24883">
    <property type="entry name" value="NPHP3_N"/>
    <property type="match status" value="1"/>
</dbReference>
<evidence type="ECO:0000256" key="2">
    <source>
        <dbReference type="PROSITE-ProRule" id="PRU00023"/>
    </source>
</evidence>
<evidence type="ECO:0000313" key="6">
    <source>
        <dbReference type="Proteomes" id="UP001275084"/>
    </source>
</evidence>
<evidence type="ECO:0000256" key="1">
    <source>
        <dbReference type="ARBA" id="ARBA00022737"/>
    </source>
</evidence>
<feature type="repeat" description="ANK" evidence="2">
    <location>
        <begin position="564"/>
        <end position="596"/>
    </location>
</feature>
<feature type="repeat" description="ANK" evidence="2">
    <location>
        <begin position="691"/>
        <end position="723"/>
    </location>
</feature>
<dbReference type="EMBL" id="JAUIQD010000003">
    <property type="protein sequence ID" value="KAK3358092.1"/>
    <property type="molecule type" value="Genomic_DNA"/>
</dbReference>
<dbReference type="PRINTS" id="PR01415">
    <property type="entry name" value="ANKYRIN"/>
</dbReference>
<dbReference type="PROSITE" id="PS50088">
    <property type="entry name" value="ANK_REPEAT"/>
    <property type="match status" value="3"/>
</dbReference>
<feature type="region of interest" description="Disordered" evidence="3">
    <location>
        <begin position="219"/>
        <end position="252"/>
    </location>
</feature>
<feature type="repeat" description="ANK" evidence="2">
    <location>
        <begin position="658"/>
        <end position="690"/>
    </location>
</feature>
<dbReference type="PANTHER" id="PTHR10039:SF16">
    <property type="entry name" value="GPI INOSITOL-DEACYLASE"/>
    <property type="match status" value="1"/>
</dbReference>
<dbReference type="InterPro" id="IPR002110">
    <property type="entry name" value="Ankyrin_rpt"/>
</dbReference>
<comment type="caution">
    <text evidence="5">The sequence shown here is derived from an EMBL/GenBank/DDBJ whole genome shotgun (WGS) entry which is preliminary data.</text>
</comment>
<keyword evidence="1" id="KW-0677">Repeat</keyword>
<dbReference type="SMART" id="SM00248">
    <property type="entry name" value="ANK"/>
    <property type="match status" value="3"/>
</dbReference>
<dbReference type="PANTHER" id="PTHR10039">
    <property type="entry name" value="AMELOGENIN"/>
    <property type="match status" value="1"/>
</dbReference>
<accession>A0AAJ0MGV4</accession>
<dbReference type="SUPFAM" id="SSF48403">
    <property type="entry name" value="Ankyrin repeat"/>
    <property type="match status" value="1"/>
</dbReference>
<name>A0AAJ0MGV4_9PEZI</name>